<dbReference type="Proteomes" id="UP000244377">
    <property type="component" value="Genome"/>
</dbReference>
<dbReference type="EMBL" id="KY744566">
    <property type="protein sequence ID" value="ARB10924.1"/>
    <property type="molecule type" value="Genomic_DNA"/>
</dbReference>
<name>A0A2R2V0R4_9CAUD</name>
<proteinExistence type="predicted"/>
<accession>A0A2R2V0R4</accession>
<gene>
    <name evidence="1" type="ORF">POP72_008</name>
</gene>
<evidence type="ECO:0000313" key="2">
    <source>
        <dbReference type="Proteomes" id="UP000244377"/>
    </source>
</evidence>
<protein>
    <submittedName>
        <fullName evidence="1">Uncharacterized protein</fullName>
    </submittedName>
</protein>
<evidence type="ECO:0000313" key="1">
    <source>
        <dbReference type="EMBL" id="ARB10924.1"/>
    </source>
</evidence>
<organism evidence="1 2">
    <name type="scientific">Pectobacterium phage POP72</name>
    <dbReference type="NCBI Taxonomy" id="1965269"/>
    <lineage>
        <taxon>Viruses</taxon>
        <taxon>Duplodnaviria</taxon>
        <taxon>Heunggongvirae</taxon>
        <taxon>Uroviricota</taxon>
        <taxon>Caudoviricetes</taxon>
        <taxon>Autographivirales</taxon>
        <taxon>Autosignataviridae</taxon>
        <taxon>Molineuxvirinae</taxon>
        <taxon>Axomammavirus</taxon>
        <taxon>Axomammavirus PP1</taxon>
    </lineage>
</organism>
<reference evidence="1 2" key="1">
    <citation type="submission" date="2017-03" db="EMBL/GenBank/DDBJ databases">
        <authorList>
            <person name="Afonso C.L."/>
            <person name="Miller P.J."/>
            <person name="Scott M.A."/>
            <person name="Spackman E."/>
            <person name="Goraichik I."/>
            <person name="Dimitrov K.M."/>
            <person name="Suarez D.L."/>
            <person name="Swayne D.E."/>
        </authorList>
    </citation>
    <scope>NUCLEOTIDE SEQUENCE [LARGE SCALE GENOMIC DNA]</scope>
</reference>
<sequence length="60" mass="6685">MAIKYFKFCMIMSVLVTLAGMAGEAHIDALAQEAYVEAIDDCEHHTDTPEAFYQCVAEIK</sequence>